<sequence length="236" mass="24066">MTCRESADLGAYVLGALPPAERSAVERHVADCPHCTQELVLLAPLPGLLRHTPFVELPESAAPLPHPPAVAGMDAGTSTGAGAEARKETAGAVRRRNRRRRVLVAAGAALSAAGVVVAVLFGTGGSGGHSDAVGARPGAITLSRTDPATHVSASMDLTAESWGTSVRLRLAHLPPGVVCRLVVHSREGRSETSGTWASDYGSGATLTIPASTSISPQDIVGLDVVTAQNSVLVTVP</sequence>
<dbReference type="AlphaFoldDB" id="A0A9W4H0X9"/>
<dbReference type="InterPro" id="IPR027383">
    <property type="entry name" value="Znf_put"/>
</dbReference>
<reference evidence="5" key="1">
    <citation type="submission" date="2021-06" db="EMBL/GenBank/DDBJ databases">
        <authorList>
            <person name="Arsene-Ploetze F."/>
        </authorList>
    </citation>
    <scope>NUCLEOTIDE SEQUENCE</scope>
    <source>
        <strain evidence="5">SBRY1</strain>
    </source>
</reference>
<feature type="domain" description="Putative zinc-finger" evidence="4">
    <location>
        <begin position="8"/>
        <end position="35"/>
    </location>
</feature>
<keyword evidence="1" id="KW-0805">Transcription regulation</keyword>
<protein>
    <submittedName>
        <fullName evidence="5">Zf-HC2 domain-containing protein</fullName>
    </submittedName>
</protein>
<dbReference type="Proteomes" id="UP001153328">
    <property type="component" value="Unassembled WGS sequence"/>
</dbReference>
<dbReference type="Gene3D" id="1.10.10.1320">
    <property type="entry name" value="Anti-sigma factor, zinc-finger domain"/>
    <property type="match status" value="1"/>
</dbReference>
<evidence type="ECO:0000259" key="4">
    <source>
        <dbReference type="Pfam" id="PF13490"/>
    </source>
</evidence>
<organism evidence="5 6">
    <name type="scientific">Actinacidiphila bryophytorum</name>
    <dbReference type="NCBI Taxonomy" id="1436133"/>
    <lineage>
        <taxon>Bacteria</taxon>
        <taxon>Bacillati</taxon>
        <taxon>Actinomycetota</taxon>
        <taxon>Actinomycetes</taxon>
        <taxon>Kitasatosporales</taxon>
        <taxon>Streptomycetaceae</taxon>
        <taxon>Actinacidiphila</taxon>
    </lineage>
</organism>
<gene>
    <name evidence="5" type="ORF">SBRY_30354</name>
</gene>
<dbReference type="RefSeq" id="WP_205047934.1">
    <property type="nucleotide sequence ID" value="NZ_CAJVAX010000017.1"/>
</dbReference>
<keyword evidence="3" id="KW-0812">Transmembrane</keyword>
<evidence type="ECO:0000256" key="2">
    <source>
        <dbReference type="ARBA" id="ARBA00023163"/>
    </source>
</evidence>
<dbReference type="Pfam" id="PF13490">
    <property type="entry name" value="zf-HC2"/>
    <property type="match status" value="1"/>
</dbReference>
<comment type="caution">
    <text evidence="5">The sequence shown here is derived from an EMBL/GenBank/DDBJ whole genome shotgun (WGS) entry which is preliminary data.</text>
</comment>
<evidence type="ECO:0000256" key="3">
    <source>
        <dbReference type="SAM" id="Phobius"/>
    </source>
</evidence>
<keyword evidence="3" id="KW-1133">Transmembrane helix</keyword>
<proteinExistence type="predicted"/>
<keyword evidence="2" id="KW-0804">Transcription</keyword>
<keyword evidence="6" id="KW-1185">Reference proteome</keyword>
<evidence type="ECO:0000313" key="5">
    <source>
        <dbReference type="EMBL" id="CAG7639696.1"/>
    </source>
</evidence>
<keyword evidence="3" id="KW-0472">Membrane</keyword>
<dbReference type="EMBL" id="CAJVAX010000017">
    <property type="protein sequence ID" value="CAG7639696.1"/>
    <property type="molecule type" value="Genomic_DNA"/>
</dbReference>
<evidence type="ECO:0000256" key="1">
    <source>
        <dbReference type="ARBA" id="ARBA00023015"/>
    </source>
</evidence>
<dbReference type="InterPro" id="IPR041916">
    <property type="entry name" value="Anti_sigma_zinc_sf"/>
</dbReference>
<accession>A0A9W4H0X9</accession>
<name>A0A9W4H0X9_9ACTN</name>
<feature type="transmembrane region" description="Helical" evidence="3">
    <location>
        <begin position="102"/>
        <end position="121"/>
    </location>
</feature>
<evidence type="ECO:0000313" key="6">
    <source>
        <dbReference type="Proteomes" id="UP001153328"/>
    </source>
</evidence>